<dbReference type="Pfam" id="PF02597">
    <property type="entry name" value="ThiS"/>
    <property type="match status" value="1"/>
</dbReference>
<gene>
    <name evidence="1" type="ORF">EJK80_10220</name>
</gene>
<dbReference type="AlphaFoldDB" id="A0A540R571"/>
<proteinExistence type="predicted"/>
<dbReference type="Proteomes" id="UP000318080">
    <property type="component" value="Unassembled WGS sequence"/>
</dbReference>
<dbReference type="RefSeq" id="WP_066485938.1">
    <property type="nucleotide sequence ID" value="NZ_JADPQA010000016.1"/>
</dbReference>
<dbReference type="Gene3D" id="3.10.20.30">
    <property type="match status" value="1"/>
</dbReference>
<dbReference type="SUPFAM" id="SSF54285">
    <property type="entry name" value="MoaD/ThiS"/>
    <property type="match status" value="1"/>
</dbReference>
<dbReference type="STRING" id="1686286.GCA_900092335_00634"/>
<reference evidence="1 2" key="1">
    <citation type="submission" date="2019-06" db="EMBL/GenBank/DDBJ databases">
        <title>Draft genome of C. phoceense Strain 272.</title>
        <authorList>
            <person name="Pacheco L.G.C."/>
            <person name="Barberis C.M."/>
            <person name="Almuzara M.N."/>
            <person name="Traglia G.M."/>
            <person name="Santos C.S."/>
            <person name="Rocha D.J.P.G."/>
            <person name="Aguiar E.R.G.R."/>
            <person name="Vay C.A."/>
        </authorList>
    </citation>
    <scope>NUCLEOTIDE SEQUENCE [LARGE SCALE GENOMIC DNA]</scope>
    <source>
        <strain evidence="1 2">272</strain>
    </source>
</reference>
<dbReference type="EMBL" id="VHIR01000016">
    <property type="protein sequence ID" value="TQE42882.1"/>
    <property type="molecule type" value="Genomic_DNA"/>
</dbReference>
<evidence type="ECO:0000313" key="2">
    <source>
        <dbReference type="Proteomes" id="UP000318080"/>
    </source>
</evidence>
<evidence type="ECO:0000313" key="1">
    <source>
        <dbReference type="EMBL" id="TQE42882.1"/>
    </source>
</evidence>
<sequence>MLEIHYFAAARAAAGTAQESAEPAASLGELLDALAAAHTGTTEAGMTLAQVLERCTFLIDGKNAERDAVLDGAARVDILPPFAGG</sequence>
<comment type="caution">
    <text evidence="1">The sequence shown here is derived from an EMBL/GenBank/DDBJ whole genome shotgun (WGS) entry which is preliminary data.</text>
</comment>
<accession>A0A540R571</accession>
<organism evidence="1 2">
    <name type="scientific">Corynebacterium phoceense</name>
    <dbReference type="NCBI Taxonomy" id="1686286"/>
    <lineage>
        <taxon>Bacteria</taxon>
        <taxon>Bacillati</taxon>
        <taxon>Actinomycetota</taxon>
        <taxon>Actinomycetes</taxon>
        <taxon>Mycobacteriales</taxon>
        <taxon>Corynebacteriaceae</taxon>
        <taxon>Corynebacterium</taxon>
    </lineage>
</organism>
<dbReference type="InterPro" id="IPR012675">
    <property type="entry name" value="Beta-grasp_dom_sf"/>
</dbReference>
<dbReference type="GeneID" id="79851959"/>
<dbReference type="CDD" id="cd17040">
    <property type="entry name" value="Ubl_MoaD_like"/>
    <property type="match status" value="1"/>
</dbReference>
<keyword evidence="2" id="KW-1185">Reference proteome</keyword>
<name>A0A540R571_9CORY</name>
<dbReference type="InterPro" id="IPR016155">
    <property type="entry name" value="Mopterin_synth/thiamin_S_b"/>
</dbReference>
<dbReference type="InterPro" id="IPR003749">
    <property type="entry name" value="ThiS/MoaD-like"/>
</dbReference>
<protein>
    <submittedName>
        <fullName evidence="1">MoaD/ThiS family protein</fullName>
    </submittedName>
</protein>